<dbReference type="InterPro" id="IPR043563">
    <property type="entry name" value="Sp110/Sp140/Sp140L-like"/>
</dbReference>
<dbReference type="PROSITE" id="PS50016">
    <property type="entry name" value="ZF_PHD_2"/>
    <property type="match status" value="1"/>
</dbReference>
<dbReference type="CDD" id="cd05501">
    <property type="entry name" value="Bromo_SP100C_like"/>
    <property type="match status" value="1"/>
</dbReference>
<evidence type="ECO:0000259" key="11">
    <source>
        <dbReference type="PROSITE" id="PS50864"/>
    </source>
</evidence>
<evidence type="ECO:0000256" key="2">
    <source>
        <dbReference type="ARBA" id="ARBA00022723"/>
    </source>
</evidence>
<keyword evidence="3 7" id="KW-0863">Zinc-finger</keyword>
<dbReference type="PROSITE" id="PS50864">
    <property type="entry name" value="SAND"/>
    <property type="match status" value="2"/>
</dbReference>
<evidence type="ECO:0008006" key="15">
    <source>
        <dbReference type="Google" id="ProtNLM"/>
    </source>
</evidence>
<feature type="domain" description="SAND" evidence="11">
    <location>
        <begin position="287"/>
        <end position="355"/>
    </location>
</feature>
<feature type="compositionally biased region" description="Basic and acidic residues" evidence="8">
    <location>
        <begin position="106"/>
        <end position="116"/>
    </location>
</feature>
<keyword evidence="1" id="KW-0597">Phosphoprotein</keyword>
<evidence type="ECO:0000256" key="1">
    <source>
        <dbReference type="ARBA" id="ARBA00022553"/>
    </source>
</evidence>
<dbReference type="Gene3D" id="3.10.390.10">
    <property type="entry name" value="SAND domain-like"/>
    <property type="match status" value="2"/>
</dbReference>
<dbReference type="InterPro" id="IPR010919">
    <property type="entry name" value="SAND-like_dom_sf"/>
</dbReference>
<dbReference type="GeneTree" id="ENSGT00940000155124"/>
<dbReference type="InterPro" id="IPR001487">
    <property type="entry name" value="Bromodomain"/>
</dbReference>
<dbReference type="Ensembl" id="ENSOANT00000041979.2">
    <property type="protein sequence ID" value="ENSOANP00000032731.2"/>
    <property type="gene ID" value="ENSOANG00000029061.2"/>
</dbReference>
<dbReference type="SMART" id="SM00249">
    <property type="entry name" value="PHD"/>
    <property type="match status" value="1"/>
</dbReference>
<dbReference type="SUPFAM" id="SSF63763">
    <property type="entry name" value="SAND domain-like"/>
    <property type="match status" value="2"/>
</dbReference>
<dbReference type="Pfam" id="PF00628">
    <property type="entry name" value="PHD"/>
    <property type="match status" value="1"/>
</dbReference>
<dbReference type="eggNOG" id="KOG2177">
    <property type="taxonomic scope" value="Eukaryota"/>
</dbReference>
<sequence length="555" mass="64898">MDPKLEKQLLIKFREKKLAISDAVNKLFPFIYSLRDQALISNRMLQHYKNESVPMKERIYNVLEKLEKNFNKKVLKVLFSRNNVKEYPDLKRIRRTFEDVLSEDSSPERSDSERPAKISNVRSSPQGLRKQNLRTTLKRPTLRKSARQSQSQSVDFRSPQLPVTCSKASGTLYQEKMKKGSLEKCIMDANGNWLTLREFEIKGKREHFKNWRKSISCGGHTLEWLQKERLIPKPPTQYRRRKRVVRKKLPLKESQRPAPGAGREESGATAGLPAYLKPLADVNSFLVTCGEVVGNLYKNRFASGSRGKCIRTDKHWFTPEEFLNSADKIDFLSWFKEIRASDIPLQTLIEKKILRLHTNQCRCLLCTEGTPHPENDDECAVCRNGGMLICCDSCPNSFHEDCHIPKALSSSPEWICTYCRMEKAEKRCPPNVARHPELQVLKMKMLPEELLKCEFLLLKIFCLYDSKIFIEDPERIKDYYQHIKEPMWLNLIKERLHQGMYNTIEGFVLDMRLIFKNCWKFNKNNKFGQMGIKLKKVFEKNFKQVFSIQEIEEAC</sequence>
<proteinExistence type="predicted"/>
<dbReference type="Gene3D" id="1.20.920.10">
    <property type="entry name" value="Bromodomain-like"/>
    <property type="match status" value="1"/>
</dbReference>
<dbReference type="Pfam" id="PF01342">
    <property type="entry name" value="SAND"/>
    <property type="match status" value="2"/>
</dbReference>
<dbReference type="PANTHER" id="PTHR46386">
    <property type="entry name" value="NUCLEAR BODY PROTEIN SP140"/>
    <property type="match status" value="1"/>
</dbReference>
<feature type="region of interest" description="Disordered" evidence="8">
    <location>
        <begin position="246"/>
        <end position="267"/>
    </location>
</feature>
<evidence type="ECO:0000259" key="9">
    <source>
        <dbReference type="PROSITE" id="PS50014"/>
    </source>
</evidence>
<evidence type="ECO:0000256" key="3">
    <source>
        <dbReference type="ARBA" id="ARBA00022771"/>
    </source>
</evidence>
<dbReference type="GO" id="GO:0003677">
    <property type="term" value="F:DNA binding"/>
    <property type="evidence" value="ECO:0007669"/>
    <property type="project" value="InterPro"/>
</dbReference>
<evidence type="ECO:0000256" key="4">
    <source>
        <dbReference type="ARBA" id="ARBA00022833"/>
    </source>
</evidence>
<dbReference type="InterPro" id="IPR036427">
    <property type="entry name" value="Bromodomain-like_sf"/>
</dbReference>
<protein>
    <recommendedName>
        <fullName evidence="15">SP110 nuclear body protein</fullName>
    </recommendedName>
</protein>
<dbReference type="Gene3D" id="3.30.40.10">
    <property type="entry name" value="Zinc/RING finger domain, C3HC4 (zinc finger)"/>
    <property type="match status" value="1"/>
</dbReference>
<dbReference type="CDD" id="cd15541">
    <property type="entry name" value="PHD_TIF1_like"/>
    <property type="match status" value="1"/>
</dbReference>
<dbReference type="InterPro" id="IPR011011">
    <property type="entry name" value="Znf_FYVE_PHD"/>
</dbReference>
<feature type="domain" description="HSR" evidence="12">
    <location>
        <begin position="1"/>
        <end position="102"/>
    </location>
</feature>
<evidence type="ECO:0000256" key="6">
    <source>
        <dbReference type="PROSITE-ProRule" id="PRU00035"/>
    </source>
</evidence>
<dbReference type="InterPro" id="IPR019787">
    <property type="entry name" value="Znf_PHD-finger"/>
</dbReference>
<keyword evidence="4" id="KW-0862">Zinc</keyword>
<dbReference type="InterPro" id="IPR030411">
    <property type="entry name" value="Sp140_Bromo"/>
</dbReference>
<keyword evidence="2" id="KW-0479">Metal-binding</keyword>
<keyword evidence="5 6" id="KW-0103">Bromodomain</keyword>
<dbReference type="GO" id="GO:0008270">
    <property type="term" value="F:zinc ion binding"/>
    <property type="evidence" value="ECO:0007669"/>
    <property type="project" value="UniProtKB-KW"/>
</dbReference>
<dbReference type="Pfam" id="PF00439">
    <property type="entry name" value="Bromodomain"/>
    <property type="match status" value="1"/>
</dbReference>
<evidence type="ECO:0000259" key="10">
    <source>
        <dbReference type="PROSITE" id="PS50016"/>
    </source>
</evidence>
<reference evidence="13" key="2">
    <citation type="submission" date="2025-08" db="UniProtKB">
        <authorList>
            <consortium name="Ensembl"/>
        </authorList>
    </citation>
    <scope>IDENTIFICATION</scope>
    <source>
        <strain evidence="13">Glennie</strain>
    </source>
</reference>
<dbReference type="PROSITE" id="PS51414">
    <property type="entry name" value="HSR"/>
    <property type="match status" value="1"/>
</dbReference>
<evidence type="ECO:0000313" key="13">
    <source>
        <dbReference type="Ensembl" id="ENSOANP00000032731.2"/>
    </source>
</evidence>
<feature type="compositionally biased region" description="Polar residues" evidence="8">
    <location>
        <begin position="147"/>
        <end position="158"/>
    </location>
</feature>
<dbReference type="InterPro" id="IPR001965">
    <property type="entry name" value="Znf_PHD"/>
</dbReference>
<dbReference type="SMART" id="SM00297">
    <property type="entry name" value="BROMO"/>
    <property type="match status" value="1"/>
</dbReference>
<dbReference type="STRING" id="9258.ENSOANP00000032731"/>
<reference evidence="13 14" key="1">
    <citation type="journal article" date="2008" name="Nature">
        <title>Genome analysis of the platypus reveals unique signatures of evolution.</title>
        <authorList>
            <person name="Warren W.C."/>
            <person name="Hillier L.W."/>
            <person name="Marshall Graves J.A."/>
            <person name="Birney E."/>
            <person name="Ponting C.P."/>
            <person name="Grutzner F."/>
            <person name="Belov K."/>
            <person name="Miller W."/>
            <person name="Clarke L."/>
            <person name="Chinwalla A.T."/>
            <person name="Yang S.P."/>
            <person name="Heger A."/>
            <person name="Locke D.P."/>
            <person name="Miethke P."/>
            <person name="Waters P.D."/>
            <person name="Veyrunes F."/>
            <person name="Fulton L."/>
            <person name="Fulton B."/>
            <person name="Graves T."/>
            <person name="Wallis J."/>
            <person name="Puente X.S."/>
            <person name="Lopez-Otin C."/>
            <person name="Ordonez G.R."/>
            <person name="Eichler E.E."/>
            <person name="Chen L."/>
            <person name="Cheng Z."/>
            <person name="Deakin J.E."/>
            <person name="Alsop A."/>
            <person name="Thompson K."/>
            <person name="Kirby P."/>
            <person name="Papenfuss A.T."/>
            <person name="Wakefield M.J."/>
            <person name="Olender T."/>
            <person name="Lancet D."/>
            <person name="Huttley G.A."/>
            <person name="Smit A.F."/>
            <person name="Pask A."/>
            <person name="Temple-Smith P."/>
            <person name="Batzer M.A."/>
            <person name="Walker J.A."/>
            <person name="Konkel M.K."/>
            <person name="Harris R.S."/>
            <person name="Whittington C.M."/>
            <person name="Wong E.S."/>
            <person name="Gemmell N.J."/>
            <person name="Buschiazzo E."/>
            <person name="Vargas Jentzsch I.M."/>
            <person name="Merkel A."/>
            <person name="Schmitz J."/>
            <person name="Zemann A."/>
            <person name="Churakov G."/>
            <person name="Kriegs J.O."/>
            <person name="Brosius J."/>
            <person name="Murchison E.P."/>
            <person name="Sachidanandam R."/>
            <person name="Smith C."/>
            <person name="Hannon G.J."/>
            <person name="Tsend-Ayush E."/>
            <person name="McMillan D."/>
            <person name="Attenborough R."/>
            <person name="Rens W."/>
            <person name="Ferguson-Smith M."/>
            <person name="Lefevre C.M."/>
            <person name="Sharp J.A."/>
            <person name="Nicholas K.R."/>
            <person name="Ray D.A."/>
            <person name="Kube M."/>
            <person name="Reinhardt R."/>
            <person name="Pringle T.H."/>
            <person name="Taylor J."/>
            <person name="Jones R.C."/>
            <person name="Nixon B."/>
            <person name="Dacheux J.L."/>
            <person name="Niwa H."/>
            <person name="Sekita Y."/>
            <person name="Huang X."/>
            <person name="Stark A."/>
            <person name="Kheradpour P."/>
            <person name="Kellis M."/>
            <person name="Flicek P."/>
            <person name="Chen Y."/>
            <person name="Webber C."/>
            <person name="Hardison R."/>
            <person name="Nelson J."/>
            <person name="Hallsworth-Pepin K."/>
            <person name="Delehaunty K."/>
            <person name="Markovic C."/>
            <person name="Minx P."/>
            <person name="Feng Y."/>
            <person name="Kremitzki C."/>
            <person name="Mitreva M."/>
            <person name="Glasscock J."/>
            <person name="Wylie T."/>
            <person name="Wohldmann P."/>
            <person name="Thiru P."/>
            <person name="Nhan M.N."/>
            <person name="Pohl C.S."/>
            <person name="Smith S.M."/>
            <person name="Hou S."/>
            <person name="Nefedov M."/>
            <person name="de Jong P.J."/>
            <person name="Renfree M.B."/>
            <person name="Mardis E.R."/>
            <person name="Wilson R.K."/>
        </authorList>
    </citation>
    <scope>NUCLEOTIDE SEQUENCE [LARGE SCALE GENOMIC DNA]</scope>
    <source>
        <strain evidence="13 14">Glennie</strain>
    </source>
</reference>
<evidence type="ECO:0000256" key="7">
    <source>
        <dbReference type="PROSITE-ProRule" id="PRU00146"/>
    </source>
</evidence>
<dbReference type="InterPro" id="IPR013083">
    <property type="entry name" value="Znf_RING/FYVE/PHD"/>
</dbReference>
<feature type="compositionally biased region" description="Basic residues" evidence="8">
    <location>
        <begin position="136"/>
        <end position="146"/>
    </location>
</feature>
<evidence type="ECO:0000256" key="8">
    <source>
        <dbReference type="SAM" id="MobiDB-lite"/>
    </source>
</evidence>
<feature type="domain" description="SAND" evidence="11">
    <location>
        <begin position="151"/>
        <end position="232"/>
    </location>
</feature>
<dbReference type="HOGENOM" id="CLU_785165_0_0_1"/>
<name>K7EGS4_ORNAN</name>
<dbReference type="PRINTS" id="PR00503">
    <property type="entry name" value="BROMODOMAIN"/>
</dbReference>
<evidence type="ECO:0000313" key="14">
    <source>
        <dbReference type="Proteomes" id="UP000002279"/>
    </source>
</evidence>
<dbReference type="Pfam" id="PF03172">
    <property type="entry name" value="HSR"/>
    <property type="match status" value="1"/>
</dbReference>
<feature type="region of interest" description="Disordered" evidence="8">
    <location>
        <begin position="101"/>
        <end position="158"/>
    </location>
</feature>
<dbReference type="InterPro" id="IPR000770">
    <property type="entry name" value="SAND_dom"/>
</dbReference>
<dbReference type="InterPro" id="IPR004865">
    <property type="entry name" value="HSR_dom"/>
</dbReference>
<reference evidence="13" key="3">
    <citation type="submission" date="2025-09" db="UniProtKB">
        <authorList>
            <consortium name="Ensembl"/>
        </authorList>
    </citation>
    <scope>IDENTIFICATION</scope>
    <source>
        <strain evidence="13">Glennie</strain>
    </source>
</reference>
<dbReference type="GO" id="GO:0005634">
    <property type="term" value="C:nucleus"/>
    <property type="evidence" value="ECO:0007669"/>
    <property type="project" value="InterPro"/>
</dbReference>
<keyword evidence="14" id="KW-1185">Reference proteome</keyword>
<feature type="domain" description="Bromo" evidence="9">
    <location>
        <begin position="472"/>
        <end position="529"/>
    </location>
</feature>
<dbReference type="Bgee" id="ENSOANG00000029061">
    <property type="expression patterns" value="Expressed in ovary and 8 other cell types or tissues"/>
</dbReference>
<dbReference type="PANTHER" id="PTHR46386:SF1">
    <property type="entry name" value="NUCLEAR BODY PROTEIN SP140-LIKE PROTEIN"/>
    <property type="match status" value="1"/>
</dbReference>
<evidence type="ECO:0000259" key="12">
    <source>
        <dbReference type="PROSITE" id="PS51414"/>
    </source>
</evidence>
<dbReference type="Proteomes" id="UP000002279">
    <property type="component" value="Chromosome 7"/>
</dbReference>
<dbReference type="AlphaFoldDB" id="K7EGS4"/>
<dbReference type="PROSITE" id="PS50014">
    <property type="entry name" value="BROMODOMAIN_2"/>
    <property type="match status" value="1"/>
</dbReference>
<evidence type="ECO:0000256" key="5">
    <source>
        <dbReference type="ARBA" id="ARBA00023117"/>
    </source>
</evidence>
<feature type="domain" description="PHD-type" evidence="10">
    <location>
        <begin position="376"/>
        <end position="422"/>
    </location>
</feature>
<organism evidence="13 14">
    <name type="scientific">Ornithorhynchus anatinus</name>
    <name type="common">Duckbill platypus</name>
    <dbReference type="NCBI Taxonomy" id="9258"/>
    <lineage>
        <taxon>Eukaryota</taxon>
        <taxon>Metazoa</taxon>
        <taxon>Chordata</taxon>
        <taxon>Craniata</taxon>
        <taxon>Vertebrata</taxon>
        <taxon>Euteleostomi</taxon>
        <taxon>Mammalia</taxon>
        <taxon>Monotremata</taxon>
        <taxon>Ornithorhynchidae</taxon>
        <taxon>Ornithorhynchus</taxon>
    </lineage>
</organism>
<accession>K7EGS4</accession>
<dbReference type="SMART" id="SM00258">
    <property type="entry name" value="SAND"/>
    <property type="match status" value="2"/>
</dbReference>
<dbReference type="SUPFAM" id="SSF57903">
    <property type="entry name" value="FYVE/PHD zinc finger"/>
    <property type="match status" value="1"/>
</dbReference>
<gene>
    <name evidence="13" type="primary">LOC100083172</name>
</gene>
<dbReference type="SUPFAM" id="SSF47370">
    <property type="entry name" value="Bromodomain"/>
    <property type="match status" value="1"/>
</dbReference>